<accession>A0ABQ5DM08</accession>
<gene>
    <name evidence="2" type="ORF">Tco_0940100</name>
</gene>
<organism evidence="2 3">
    <name type="scientific">Tanacetum coccineum</name>
    <dbReference type="NCBI Taxonomy" id="301880"/>
    <lineage>
        <taxon>Eukaryota</taxon>
        <taxon>Viridiplantae</taxon>
        <taxon>Streptophyta</taxon>
        <taxon>Embryophyta</taxon>
        <taxon>Tracheophyta</taxon>
        <taxon>Spermatophyta</taxon>
        <taxon>Magnoliopsida</taxon>
        <taxon>eudicotyledons</taxon>
        <taxon>Gunneridae</taxon>
        <taxon>Pentapetalae</taxon>
        <taxon>asterids</taxon>
        <taxon>campanulids</taxon>
        <taxon>Asterales</taxon>
        <taxon>Asteraceae</taxon>
        <taxon>Asteroideae</taxon>
        <taxon>Anthemideae</taxon>
        <taxon>Anthemidinae</taxon>
        <taxon>Tanacetum</taxon>
    </lineage>
</organism>
<comment type="caution">
    <text evidence="2">The sequence shown here is derived from an EMBL/GenBank/DDBJ whole genome shotgun (WGS) entry which is preliminary data.</text>
</comment>
<reference evidence="2" key="2">
    <citation type="submission" date="2022-01" db="EMBL/GenBank/DDBJ databases">
        <authorList>
            <person name="Yamashiro T."/>
            <person name="Shiraishi A."/>
            <person name="Satake H."/>
            <person name="Nakayama K."/>
        </authorList>
    </citation>
    <scope>NUCLEOTIDE SEQUENCE</scope>
</reference>
<feature type="compositionally biased region" description="Acidic residues" evidence="1">
    <location>
        <begin position="54"/>
        <end position="64"/>
    </location>
</feature>
<protein>
    <submittedName>
        <fullName evidence="2">Uncharacterized protein</fullName>
    </submittedName>
</protein>
<evidence type="ECO:0000256" key="1">
    <source>
        <dbReference type="SAM" id="MobiDB-lite"/>
    </source>
</evidence>
<evidence type="ECO:0000313" key="3">
    <source>
        <dbReference type="Proteomes" id="UP001151760"/>
    </source>
</evidence>
<evidence type="ECO:0000313" key="2">
    <source>
        <dbReference type="EMBL" id="GJT40235.1"/>
    </source>
</evidence>
<keyword evidence="3" id="KW-1185">Reference proteome</keyword>
<reference evidence="2" key="1">
    <citation type="journal article" date="2022" name="Int. J. Mol. Sci.">
        <title>Draft Genome of Tanacetum Coccineum: Genomic Comparison of Closely Related Tanacetum-Family Plants.</title>
        <authorList>
            <person name="Yamashiro T."/>
            <person name="Shiraishi A."/>
            <person name="Nakayama K."/>
            <person name="Satake H."/>
        </authorList>
    </citation>
    <scope>NUCLEOTIDE SEQUENCE</scope>
</reference>
<dbReference type="EMBL" id="BQNB010015455">
    <property type="protein sequence ID" value="GJT40235.1"/>
    <property type="molecule type" value="Genomic_DNA"/>
</dbReference>
<proteinExistence type="predicted"/>
<name>A0ABQ5DM08_9ASTR</name>
<dbReference type="Proteomes" id="UP001151760">
    <property type="component" value="Unassembled WGS sequence"/>
</dbReference>
<feature type="region of interest" description="Disordered" evidence="1">
    <location>
        <begin position="52"/>
        <end position="76"/>
    </location>
</feature>
<sequence length="76" mass="8630">MAVLESCPKHNMVAYLEKTKGNAEFHEVIDFLARSSIHNALTIDPKIREKKIEEEDEFDTESEGIPEAGKEVKQLT</sequence>